<dbReference type="AlphaFoldDB" id="A4JG48"/>
<dbReference type="GO" id="GO:0016787">
    <property type="term" value="F:hydrolase activity"/>
    <property type="evidence" value="ECO:0007669"/>
    <property type="project" value="UniProtKB-KW"/>
</dbReference>
<dbReference type="InterPro" id="IPR029058">
    <property type="entry name" value="AB_hydrolase_fold"/>
</dbReference>
<evidence type="ECO:0000313" key="3">
    <source>
        <dbReference type="Proteomes" id="UP000002287"/>
    </source>
</evidence>
<dbReference type="InterPro" id="IPR017208">
    <property type="entry name" value="UCP037442_abhydr"/>
</dbReference>
<dbReference type="EMBL" id="CP000614">
    <property type="protein sequence ID" value="ABO55251.1"/>
    <property type="molecule type" value="Genomic_DNA"/>
</dbReference>
<dbReference type="KEGG" id="bvi:Bcep1808_2250"/>
<proteinExistence type="predicted"/>
<dbReference type="Pfam" id="PF12146">
    <property type="entry name" value="Hydrolase_4"/>
    <property type="match status" value="1"/>
</dbReference>
<dbReference type="SUPFAM" id="SSF53474">
    <property type="entry name" value="alpha/beta-Hydrolases"/>
    <property type="match status" value="1"/>
</dbReference>
<dbReference type="HOGENOM" id="CLU_058232_0_1_4"/>
<sequence>MRQVQWKPVEQMERRRIRGGTGDGMTNSNHAREAVHDAAPADQRTADALPPQAVTLTAADGYTLRAHVWRHRGGASAGRPVTVVNCATSVRCDYYFRFAAWLFAHGRDVLVYDYRGIGGSRPARLATLRANWLDWGRLDCEAALQYARDAFPGQPIDVVAHSIGGCVLGLAASNATVRRVVTVGAQYAYWRDYRQQQRRRMWWKWHVAMPALAAVFGYVPAKRLGWMEDTPRGVALSWVRSQARFEDAYTRGPLAETAASRAALPGRFARLSAPMLAIGLDDDAFGTVDAIERLAGYYTGSDVTHLRLAPHDIGVAEIGHFAFFHSRFADTLWPLALHWLQHGALPADAPGRVHARRRATVAASGMPGAAAQG</sequence>
<gene>
    <name evidence="2" type="ordered locus">Bcep1808_2250</name>
</gene>
<dbReference type="PIRSF" id="PIRSF037442">
    <property type="entry name" value="UCP037442_abhydr"/>
    <property type="match status" value="1"/>
</dbReference>
<dbReference type="Proteomes" id="UP000002287">
    <property type="component" value="Chromosome 1"/>
</dbReference>
<keyword evidence="2" id="KW-0378">Hydrolase</keyword>
<name>A4JG48_BURVG</name>
<organism evidence="2 3">
    <name type="scientific">Burkholderia vietnamiensis (strain G4 / LMG 22486)</name>
    <name type="common">Burkholderia cepacia (strain R1808)</name>
    <dbReference type="NCBI Taxonomy" id="269482"/>
    <lineage>
        <taxon>Bacteria</taxon>
        <taxon>Pseudomonadati</taxon>
        <taxon>Pseudomonadota</taxon>
        <taxon>Betaproteobacteria</taxon>
        <taxon>Burkholderiales</taxon>
        <taxon>Burkholderiaceae</taxon>
        <taxon>Burkholderia</taxon>
        <taxon>Burkholderia cepacia complex</taxon>
    </lineage>
</organism>
<reference evidence="3" key="1">
    <citation type="submission" date="2007-03" db="EMBL/GenBank/DDBJ databases">
        <title>Complete sequence of chromosome 1 of Burkholderia vietnamiensis G4.</title>
        <authorList>
            <consortium name="US DOE Joint Genome Institute"/>
            <person name="Copeland A."/>
            <person name="Lucas S."/>
            <person name="Lapidus A."/>
            <person name="Barry K."/>
            <person name="Detter J.C."/>
            <person name="Glavina del Rio T."/>
            <person name="Hammon N."/>
            <person name="Israni S."/>
            <person name="Dalin E."/>
            <person name="Tice H."/>
            <person name="Pitluck S."/>
            <person name="Chain P."/>
            <person name="Malfatti S."/>
            <person name="Shin M."/>
            <person name="Vergez L."/>
            <person name="Schmutz J."/>
            <person name="Larimer F."/>
            <person name="Land M."/>
            <person name="Hauser L."/>
            <person name="Kyrpides N."/>
            <person name="Tiedje J."/>
            <person name="Richardson P."/>
        </authorList>
    </citation>
    <scope>NUCLEOTIDE SEQUENCE [LARGE SCALE GENOMIC DNA]</scope>
    <source>
        <strain evidence="3">G4 / LMG 22486</strain>
    </source>
</reference>
<evidence type="ECO:0000259" key="1">
    <source>
        <dbReference type="Pfam" id="PF12146"/>
    </source>
</evidence>
<dbReference type="ESTHER" id="burvg-a4jg48">
    <property type="family name" value="UCP037442"/>
</dbReference>
<accession>A4JG48</accession>
<dbReference type="InterPro" id="IPR022742">
    <property type="entry name" value="Hydrolase_4"/>
</dbReference>
<evidence type="ECO:0000313" key="2">
    <source>
        <dbReference type="EMBL" id="ABO55251.1"/>
    </source>
</evidence>
<dbReference type="Gene3D" id="3.40.50.1820">
    <property type="entry name" value="alpha/beta hydrolase"/>
    <property type="match status" value="1"/>
</dbReference>
<feature type="domain" description="Serine aminopeptidase S33" evidence="1">
    <location>
        <begin position="92"/>
        <end position="257"/>
    </location>
</feature>
<protein>
    <submittedName>
        <fullName evidence="2">Alpha/beta hydrolase fold protein</fullName>
    </submittedName>
</protein>
<dbReference type="eggNOG" id="COG4757">
    <property type="taxonomic scope" value="Bacteria"/>
</dbReference>